<dbReference type="InterPro" id="IPR014342">
    <property type="entry name" value="Ectoine_EhuC"/>
</dbReference>
<keyword evidence="4 8" id="KW-0812">Transmembrane</keyword>
<evidence type="ECO:0000313" key="11">
    <source>
        <dbReference type="Proteomes" id="UP000198618"/>
    </source>
</evidence>
<evidence type="ECO:0000313" key="10">
    <source>
        <dbReference type="EMBL" id="SES98138.1"/>
    </source>
</evidence>
<proteinExistence type="inferred from homology"/>
<dbReference type="CDD" id="cd06261">
    <property type="entry name" value="TM_PBP2"/>
    <property type="match status" value="1"/>
</dbReference>
<evidence type="ECO:0000256" key="7">
    <source>
        <dbReference type="ARBA" id="ARBA00023136"/>
    </source>
</evidence>
<dbReference type="NCBIfam" id="TIGR01726">
    <property type="entry name" value="HEQRo_perm_3TM"/>
    <property type="match status" value="1"/>
</dbReference>
<feature type="domain" description="ABC transmembrane type-1" evidence="9">
    <location>
        <begin position="39"/>
        <end position="228"/>
    </location>
</feature>
<evidence type="ECO:0000259" key="9">
    <source>
        <dbReference type="PROSITE" id="PS50928"/>
    </source>
</evidence>
<gene>
    <name evidence="10" type="ORF">SAMN05216389_10446</name>
</gene>
<dbReference type="PROSITE" id="PS50928">
    <property type="entry name" value="ABC_TM1"/>
    <property type="match status" value="1"/>
</dbReference>
<protein>
    <submittedName>
        <fullName evidence="10">Amino acid ABC transporter membrane protein 1, PAAT family</fullName>
    </submittedName>
</protein>
<dbReference type="STRING" id="930131.SAMN05216389_10446"/>
<name>A0A1I0AVB1_9BACI</name>
<evidence type="ECO:0000256" key="4">
    <source>
        <dbReference type="ARBA" id="ARBA00022692"/>
    </source>
</evidence>
<evidence type="ECO:0000256" key="6">
    <source>
        <dbReference type="ARBA" id="ARBA00022989"/>
    </source>
</evidence>
<feature type="transmembrane region" description="Helical" evidence="8">
    <location>
        <begin position="49"/>
        <end position="69"/>
    </location>
</feature>
<comment type="subcellular location">
    <subcellularLocation>
        <location evidence="1 8">Cell membrane</location>
        <topology evidence="1 8">Multi-pass membrane protein</topology>
    </subcellularLocation>
</comment>
<evidence type="ECO:0000256" key="3">
    <source>
        <dbReference type="ARBA" id="ARBA00022475"/>
    </source>
</evidence>
<sequence length="248" mass="27574">MTPKGQAPSTGGLTLSFNESNKYKGVITISAIADIFPALIQGVEVTLKVLFASIILGYSMAFIAGFCRLSNNIILRSFTGFYVEVFRGTSLIVQLFWLFYALPMLFNFDIGSNFWAGVLAISLNYGAYMSEIVRGSILSVAKGQHEASTALNMTRFQRMRLVILPQAVRMMLPEFGNYLILMLKSTSLVSLIGMHDILYQGDLLRDANLSQAPTVYLLVLVFYFLMALPLIWLTKKMEAFSKKGVATQ</sequence>
<dbReference type="GO" id="GO:0043190">
    <property type="term" value="C:ATP-binding cassette (ABC) transporter complex"/>
    <property type="evidence" value="ECO:0007669"/>
    <property type="project" value="InterPro"/>
</dbReference>
<evidence type="ECO:0000256" key="5">
    <source>
        <dbReference type="ARBA" id="ARBA00022970"/>
    </source>
</evidence>
<dbReference type="InterPro" id="IPR035906">
    <property type="entry name" value="MetI-like_sf"/>
</dbReference>
<reference evidence="10 11" key="1">
    <citation type="submission" date="2016-10" db="EMBL/GenBank/DDBJ databases">
        <authorList>
            <person name="de Groot N.N."/>
        </authorList>
    </citation>
    <scope>NUCLEOTIDE SEQUENCE [LARGE SCALE GENOMIC DNA]</scope>
    <source>
        <strain evidence="10 11">IBRC-M 10780</strain>
    </source>
</reference>
<evidence type="ECO:0000256" key="1">
    <source>
        <dbReference type="ARBA" id="ARBA00004651"/>
    </source>
</evidence>
<keyword evidence="11" id="KW-1185">Reference proteome</keyword>
<feature type="transmembrane region" description="Helical" evidence="8">
    <location>
        <begin position="114"/>
        <end position="133"/>
    </location>
</feature>
<keyword evidence="2 8" id="KW-0813">Transport</keyword>
<dbReference type="Pfam" id="PF00528">
    <property type="entry name" value="BPD_transp_1"/>
    <property type="match status" value="1"/>
</dbReference>
<organism evidence="10 11">
    <name type="scientific">Oceanobacillus limi</name>
    <dbReference type="NCBI Taxonomy" id="930131"/>
    <lineage>
        <taxon>Bacteria</taxon>
        <taxon>Bacillati</taxon>
        <taxon>Bacillota</taxon>
        <taxon>Bacilli</taxon>
        <taxon>Bacillales</taxon>
        <taxon>Bacillaceae</taxon>
        <taxon>Oceanobacillus</taxon>
    </lineage>
</organism>
<keyword evidence="6 8" id="KW-1133">Transmembrane helix</keyword>
<comment type="similarity">
    <text evidence="8">Belongs to the binding-protein-dependent transport system permease family.</text>
</comment>
<keyword evidence="5" id="KW-0029">Amino-acid transport</keyword>
<feature type="transmembrane region" description="Helical" evidence="8">
    <location>
        <begin position="81"/>
        <end position="102"/>
    </location>
</feature>
<evidence type="ECO:0000256" key="2">
    <source>
        <dbReference type="ARBA" id="ARBA00022448"/>
    </source>
</evidence>
<keyword evidence="7 8" id="KW-0472">Membrane</keyword>
<dbReference type="PANTHER" id="PTHR30614:SF0">
    <property type="entry name" value="L-CYSTINE TRANSPORT SYSTEM PERMEASE PROTEIN TCYL"/>
    <property type="match status" value="1"/>
</dbReference>
<dbReference type="InterPro" id="IPR010065">
    <property type="entry name" value="AA_ABC_transptr_permease_3TM"/>
</dbReference>
<dbReference type="InterPro" id="IPR000515">
    <property type="entry name" value="MetI-like"/>
</dbReference>
<dbReference type="NCBIfam" id="TIGR03004">
    <property type="entry name" value="ectoine_ehuC"/>
    <property type="match status" value="1"/>
</dbReference>
<feature type="transmembrane region" description="Helical" evidence="8">
    <location>
        <begin position="175"/>
        <end position="194"/>
    </location>
</feature>
<dbReference type="PANTHER" id="PTHR30614">
    <property type="entry name" value="MEMBRANE COMPONENT OF AMINO ACID ABC TRANSPORTER"/>
    <property type="match status" value="1"/>
</dbReference>
<dbReference type="Proteomes" id="UP000198618">
    <property type="component" value="Unassembled WGS sequence"/>
</dbReference>
<feature type="transmembrane region" description="Helical" evidence="8">
    <location>
        <begin position="214"/>
        <end position="233"/>
    </location>
</feature>
<dbReference type="AlphaFoldDB" id="A0A1I0AVB1"/>
<evidence type="ECO:0000256" key="8">
    <source>
        <dbReference type="RuleBase" id="RU363032"/>
    </source>
</evidence>
<dbReference type="GO" id="GO:0006865">
    <property type="term" value="P:amino acid transport"/>
    <property type="evidence" value="ECO:0007669"/>
    <property type="project" value="UniProtKB-KW"/>
</dbReference>
<dbReference type="GO" id="GO:0022857">
    <property type="term" value="F:transmembrane transporter activity"/>
    <property type="evidence" value="ECO:0007669"/>
    <property type="project" value="InterPro"/>
</dbReference>
<dbReference type="Gene3D" id="1.10.3720.10">
    <property type="entry name" value="MetI-like"/>
    <property type="match status" value="1"/>
</dbReference>
<accession>A0A1I0AVB1</accession>
<dbReference type="InterPro" id="IPR043429">
    <property type="entry name" value="ArtM/GltK/GlnP/TcyL/YhdX-like"/>
</dbReference>
<dbReference type="OrthoDB" id="9805999at2"/>
<dbReference type="EMBL" id="FOHE01000004">
    <property type="protein sequence ID" value="SES98138.1"/>
    <property type="molecule type" value="Genomic_DNA"/>
</dbReference>
<dbReference type="SUPFAM" id="SSF161098">
    <property type="entry name" value="MetI-like"/>
    <property type="match status" value="1"/>
</dbReference>
<keyword evidence="3" id="KW-1003">Cell membrane</keyword>